<dbReference type="PANTHER" id="PTHR31669">
    <property type="entry name" value="PROTEIN FAR1-RELATED SEQUENCE 10-RELATED"/>
    <property type="match status" value="1"/>
</dbReference>
<evidence type="ECO:0000256" key="1">
    <source>
        <dbReference type="ARBA" id="ARBA00005889"/>
    </source>
</evidence>
<sequence length="858" mass="98858">MEIDLELPSGQEDKLDTSSDTNIGDIDGLRAGEEEINSPITSSSFKGNLRLNVGENISARGAAVEEDTPGLDTFGKEVKSYEPQIGLEFETKEAAYSFYREYARSVGFGITIKASRRSKKSGKFIDVKIACCRFGRKSEFGTTVNSRSCPKTDCKASMHMKRRQDEKWYIYSFIKEHNHEICPDDFYYALRGRGKQSGITACQKKGLQVALNEVDIHALFEFFMLMQDENPNFFYAIDLDHEKRMRNVFWVDSKNRHDYSNFSDVVFFDSTYFRNKYRVPFVPIVGVNNHFQLMLLGCALIGEETTLTFVWLMRTWLRSVGGQTPKLVITDEGRSLEEAITEVFPDTHHCLCLWNVLRKIPENLVHIVNRSESFMTKFNNCIFRSWTKEEFEKKWWKIIDKFELREDEWLQSLYVNREKWVPTYMSDTFLAGMCSTERSKCISSLFDKYLHKDTSCKEFLDQYKVFLLDRYEEEAKADFQAHHDLLVLKSPSPFEKQMSTLYTHTIFKEFQAEVLGIVSCSLQKKCEDEAIVTYRVDDFEEQQNFLVAWNEADLCICCLCHSFEYKGFLCRHAMIVLQMCGVSNIPSHYILQRWTKKAKIRQSDSEISSRFRYRVQRFNDLFKRAIKLGEEGSLSQETFNIVIYALQEAMEQCVGVNASVKCVLEPNTLANQGFLSTEEENQTNNFAKASKKKKIHKNRKVQCETEERTSAVQDTNLQMGQLNSGAHSRDNSFVPPQDMLGMEGGSRRPTVDCYFGAEQSLQGMGQLNSLSSIPDGYYGNQQGMQGLGQLNSMPLHVSHYGPRQSLQGLLQGQLGFRAPAMHGRFNIQDSLQDMEQSSGLRKLHNNVSKRLHDKHLLR</sequence>
<comment type="caution">
    <text evidence="9">The sequence shown here is derived from an EMBL/GenBank/DDBJ whole genome shotgun (WGS) entry which is preliminary data.</text>
</comment>
<dbReference type="OrthoDB" id="742364at2759"/>
<dbReference type="PROSITE" id="PS50966">
    <property type="entry name" value="ZF_SWIM"/>
    <property type="match status" value="1"/>
</dbReference>
<dbReference type="AlphaFoldDB" id="A0A7J0FGP7"/>
<dbReference type="InterPro" id="IPR018289">
    <property type="entry name" value="MULE_transposase_dom"/>
</dbReference>
<evidence type="ECO:0000256" key="7">
    <source>
        <dbReference type="SAM" id="MobiDB-lite"/>
    </source>
</evidence>
<evidence type="ECO:0000313" key="10">
    <source>
        <dbReference type="Proteomes" id="UP000585474"/>
    </source>
</evidence>
<keyword evidence="6" id="KW-0539">Nucleus</keyword>
<organism evidence="9 10">
    <name type="scientific">Actinidia rufa</name>
    <dbReference type="NCBI Taxonomy" id="165716"/>
    <lineage>
        <taxon>Eukaryota</taxon>
        <taxon>Viridiplantae</taxon>
        <taxon>Streptophyta</taxon>
        <taxon>Embryophyta</taxon>
        <taxon>Tracheophyta</taxon>
        <taxon>Spermatophyta</taxon>
        <taxon>Magnoliopsida</taxon>
        <taxon>eudicotyledons</taxon>
        <taxon>Gunneridae</taxon>
        <taxon>Pentapetalae</taxon>
        <taxon>asterids</taxon>
        <taxon>Ericales</taxon>
        <taxon>Actinidiaceae</taxon>
        <taxon>Actinidia</taxon>
    </lineage>
</organism>
<comment type="subcellular location">
    <subcellularLocation>
        <location evidence="6">Nucleus</location>
    </subcellularLocation>
</comment>
<dbReference type="Pfam" id="PF03101">
    <property type="entry name" value="FAR1"/>
    <property type="match status" value="1"/>
</dbReference>
<reference evidence="9 10" key="1">
    <citation type="submission" date="2019-07" db="EMBL/GenBank/DDBJ databases">
        <title>De Novo Assembly of kiwifruit Actinidia rufa.</title>
        <authorList>
            <person name="Sugita-Konishi S."/>
            <person name="Sato K."/>
            <person name="Mori E."/>
            <person name="Abe Y."/>
            <person name="Kisaki G."/>
            <person name="Hamano K."/>
            <person name="Suezawa K."/>
            <person name="Otani M."/>
            <person name="Fukuda T."/>
            <person name="Manabe T."/>
            <person name="Gomi K."/>
            <person name="Tabuchi M."/>
            <person name="Akimitsu K."/>
            <person name="Kataoka I."/>
        </authorList>
    </citation>
    <scope>NUCLEOTIDE SEQUENCE [LARGE SCALE GENOMIC DNA]</scope>
    <source>
        <strain evidence="10">cv. Fuchu</strain>
    </source>
</reference>
<evidence type="ECO:0000256" key="3">
    <source>
        <dbReference type="ARBA" id="ARBA00022771"/>
    </source>
</evidence>
<comment type="function">
    <text evidence="6">Putative transcription activator involved in regulating light control of development.</text>
</comment>
<evidence type="ECO:0000259" key="8">
    <source>
        <dbReference type="PROSITE" id="PS50966"/>
    </source>
</evidence>
<protein>
    <recommendedName>
        <fullName evidence="6">Protein FAR1-RELATED SEQUENCE</fullName>
    </recommendedName>
</protein>
<dbReference type="GO" id="GO:0006355">
    <property type="term" value="P:regulation of DNA-templated transcription"/>
    <property type="evidence" value="ECO:0007669"/>
    <property type="project" value="UniProtKB-UniRule"/>
</dbReference>
<evidence type="ECO:0000256" key="5">
    <source>
        <dbReference type="PROSITE-ProRule" id="PRU00325"/>
    </source>
</evidence>
<evidence type="ECO:0000256" key="4">
    <source>
        <dbReference type="ARBA" id="ARBA00022833"/>
    </source>
</evidence>
<gene>
    <name evidence="9" type="ORF">Acr_12g0004130</name>
</gene>
<dbReference type="Proteomes" id="UP000585474">
    <property type="component" value="Unassembled WGS sequence"/>
</dbReference>
<proteinExistence type="inferred from homology"/>
<comment type="similarity">
    <text evidence="1 6">Belongs to the FHY3/FAR1 family.</text>
</comment>
<evidence type="ECO:0000256" key="6">
    <source>
        <dbReference type="RuleBase" id="RU367018"/>
    </source>
</evidence>
<evidence type="ECO:0000256" key="2">
    <source>
        <dbReference type="ARBA" id="ARBA00022723"/>
    </source>
</evidence>
<dbReference type="GO" id="GO:0008270">
    <property type="term" value="F:zinc ion binding"/>
    <property type="evidence" value="ECO:0007669"/>
    <property type="project" value="UniProtKB-UniRule"/>
</dbReference>
<feature type="domain" description="SWIM-type" evidence="8">
    <location>
        <begin position="545"/>
        <end position="581"/>
    </location>
</feature>
<keyword evidence="4 6" id="KW-0862">Zinc</keyword>
<dbReference type="PANTHER" id="PTHR31669:SF280">
    <property type="entry name" value="PROTEIN FAR1-RELATED SEQUENCE 2"/>
    <property type="match status" value="1"/>
</dbReference>
<dbReference type="EMBL" id="BJWL01000012">
    <property type="protein sequence ID" value="GFY97872.1"/>
    <property type="molecule type" value="Genomic_DNA"/>
</dbReference>
<keyword evidence="2 6" id="KW-0479">Metal-binding</keyword>
<dbReference type="Pfam" id="PF04434">
    <property type="entry name" value="SWIM"/>
    <property type="match status" value="1"/>
</dbReference>
<dbReference type="InterPro" id="IPR031052">
    <property type="entry name" value="FHY3/FAR1"/>
</dbReference>
<dbReference type="InterPro" id="IPR007527">
    <property type="entry name" value="Znf_SWIM"/>
</dbReference>
<dbReference type="Pfam" id="PF10551">
    <property type="entry name" value="MULE"/>
    <property type="match status" value="1"/>
</dbReference>
<dbReference type="InterPro" id="IPR004330">
    <property type="entry name" value="FAR1_DNA_bnd_dom"/>
</dbReference>
<accession>A0A7J0FGP7</accession>
<keyword evidence="10" id="KW-1185">Reference proteome</keyword>
<feature type="region of interest" description="Disordered" evidence="7">
    <location>
        <begin position="1"/>
        <end position="23"/>
    </location>
</feature>
<name>A0A7J0FGP7_9ERIC</name>
<dbReference type="SMART" id="SM00575">
    <property type="entry name" value="ZnF_PMZ"/>
    <property type="match status" value="1"/>
</dbReference>
<dbReference type="InterPro" id="IPR006564">
    <property type="entry name" value="Znf_PMZ"/>
</dbReference>
<dbReference type="GO" id="GO:0005634">
    <property type="term" value="C:nucleus"/>
    <property type="evidence" value="ECO:0007669"/>
    <property type="project" value="UniProtKB-SubCell"/>
</dbReference>
<keyword evidence="3 5" id="KW-0863">Zinc-finger</keyword>
<evidence type="ECO:0000313" key="9">
    <source>
        <dbReference type="EMBL" id="GFY97872.1"/>
    </source>
</evidence>